<dbReference type="InterPro" id="IPR051908">
    <property type="entry name" value="Ribosomal_N-acetyltransferase"/>
</dbReference>
<dbReference type="Pfam" id="PF13302">
    <property type="entry name" value="Acetyltransf_3"/>
    <property type="match status" value="1"/>
</dbReference>
<dbReference type="Gene3D" id="3.40.630.30">
    <property type="match status" value="1"/>
</dbReference>
<dbReference type="EMBL" id="JAGSOV010000047">
    <property type="protein sequence ID" value="MCO1657880.1"/>
    <property type="molecule type" value="Genomic_DNA"/>
</dbReference>
<dbReference type="PROSITE" id="PS51186">
    <property type="entry name" value="GNAT"/>
    <property type="match status" value="1"/>
</dbReference>
<dbReference type="PANTHER" id="PTHR43441">
    <property type="entry name" value="RIBOSOMAL-PROTEIN-SERINE ACETYLTRANSFERASE"/>
    <property type="match status" value="1"/>
</dbReference>
<dbReference type="InterPro" id="IPR000182">
    <property type="entry name" value="GNAT_dom"/>
</dbReference>
<evidence type="ECO:0000313" key="3">
    <source>
        <dbReference type="Proteomes" id="UP001165283"/>
    </source>
</evidence>
<protein>
    <submittedName>
        <fullName evidence="2">GNAT family N-acetyltransferase</fullName>
    </submittedName>
</protein>
<comment type="caution">
    <text evidence="2">The sequence shown here is derived from an EMBL/GenBank/DDBJ whole genome shotgun (WGS) entry which is preliminary data.</text>
</comment>
<organism evidence="2 3">
    <name type="scientific">Pseudonocardia humida</name>
    <dbReference type="NCBI Taxonomy" id="2800819"/>
    <lineage>
        <taxon>Bacteria</taxon>
        <taxon>Bacillati</taxon>
        <taxon>Actinomycetota</taxon>
        <taxon>Actinomycetes</taxon>
        <taxon>Pseudonocardiales</taxon>
        <taxon>Pseudonocardiaceae</taxon>
        <taxon>Pseudonocardia</taxon>
    </lineage>
</organism>
<gene>
    <name evidence="2" type="ORF">KDL28_22725</name>
</gene>
<dbReference type="RefSeq" id="WP_252441529.1">
    <property type="nucleotide sequence ID" value="NZ_JAGSOV010000047.1"/>
</dbReference>
<keyword evidence="3" id="KW-1185">Reference proteome</keyword>
<accession>A0ABT1A4E6</accession>
<sequence length="214" mass="23694">MDHPDPWPLRDLVLRTPRLELRPDDDDGLRELVEVAHAGVHDPAVMPFLEPWTDADPRYLGRGILQYHWAQRAQVDPRAWGLHFLVRHEGRVLGVQSLTGRDFPALRTVGTGSWLGRTHQGGGFGTEMRAAVLGFAFDHLGAVEAVSGAFADNAASLRVSEKLGYRRNGTCRHARRGEPATEVLLRLEPADFVRPDWTLRVEGLDACRGLLGAG</sequence>
<reference evidence="2" key="1">
    <citation type="submission" date="2021-04" db="EMBL/GenBank/DDBJ databases">
        <title>Pseudonocardia sp. nov., isolated from sandy soil of mangrove forest.</title>
        <authorList>
            <person name="Zan Z."/>
            <person name="Huang R."/>
            <person name="Liu W."/>
        </authorList>
    </citation>
    <scope>NUCLEOTIDE SEQUENCE</scope>
    <source>
        <strain evidence="2">S2-4</strain>
    </source>
</reference>
<proteinExistence type="predicted"/>
<dbReference type="SUPFAM" id="SSF55729">
    <property type="entry name" value="Acyl-CoA N-acyltransferases (Nat)"/>
    <property type="match status" value="1"/>
</dbReference>
<dbReference type="Proteomes" id="UP001165283">
    <property type="component" value="Unassembled WGS sequence"/>
</dbReference>
<name>A0ABT1A4E6_9PSEU</name>
<feature type="domain" description="N-acetyltransferase" evidence="1">
    <location>
        <begin position="19"/>
        <end position="188"/>
    </location>
</feature>
<dbReference type="PANTHER" id="PTHR43441:SF11">
    <property type="entry name" value="RIBOSOMAL-PROTEIN-SERINE ACETYLTRANSFERASE"/>
    <property type="match status" value="1"/>
</dbReference>
<evidence type="ECO:0000259" key="1">
    <source>
        <dbReference type="PROSITE" id="PS51186"/>
    </source>
</evidence>
<dbReference type="InterPro" id="IPR016181">
    <property type="entry name" value="Acyl_CoA_acyltransferase"/>
</dbReference>
<evidence type="ECO:0000313" key="2">
    <source>
        <dbReference type="EMBL" id="MCO1657880.1"/>
    </source>
</evidence>